<dbReference type="OrthoDB" id="3366093at2759"/>
<feature type="compositionally biased region" description="Low complexity" evidence="1">
    <location>
        <begin position="90"/>
        <end position="104"/>
    </location>
</feature>
<dbReference type="Proteomes" id="UP000007148">
    <property type="component" value="Unassembled WGS sequence"/>
</dbReference>
<proteinExistence type="predicted"/>
<dbReference type="GO" id="GO:0031505">
    <property type="term" value="P:fungal-type cell wall organization"/>
    <property type="evidence" value="ECO:0007669"/>
    <property type="project" value="TreeGrafter"/>
</dbReference>
<reference evidence="4 5" key="1">
    <citation type="journal article" date="2011" name="PLoS Pathog.">
        <title>Endophytic Life Strategies Decoded by Genome and Transcriptome Analyses of the Mutualistic Root Symbiont Piriformospora indica.</title>
        <authorList>
            <person name="Zuccaro A."/>
            <person name="Lahrmann U."/>
            <person name="Guldener U."/>
            <person name="Langen G."/>
            <person name="Pfiffi S."/>
            <person name="Biedenkopf D."/>
            <person name="Wong P."/>
            <person name="Samans B."/>
            <person name="Grimm C."/>
            <person name="Basiewicz M."/>
            <person name="Murat C."/>
            <person name="Martin F."/>
            <person name="Kogel K.H."/>
        </authorList>
    </citation>
    <scope>NUCLEOTIDE SEQUENCE [LARGE SCALE GENOMIC DNA]</scope>
    <source>
        <strain evidence="4 5">DSM 11827</strain>
    </source>
</reference>
<feature type="compositionally biased region" description="Polar residues" evidence="1">
    <location>
        <begin position="690"/>
        <end position="704"/>
    </location>
</feature>
<gene>
    <name evidence="4" type="ORF">PIIN_01453</name>
</gene>
<feature type="region of interest" description="Disordered" evidence="1">
    <location>
        <begin position="43"/>
        <end position="222"/>
    </location>
</feature>
<keyword evidence="2" id="KW-0812">Transmembrane</keyword>
<dbReference type="GO" id="GO:0009986">
    <property type="term" value="C:cell surface"/>
    <property type="evidence" value="ECO:0007669"/>
    <property type="project" value="TreeGrafter"/>
</dbReference>
<keyword evidence="5" id="KW-1185">Reference proteome</keyword>
<accession>G4T8L1</accession>
<organism evidence="4 5">
    <name type="scientific">Serendipita indica (strain DSM 11827)</name>
    <name type="common">Root endophyte fungus</name>
    <name type="synonym">Piriformospora indica</name>
    <dbReference type="NCBI Taxonomy" id="1109443"/>
    <lineage>
        <taxon>Eukaryota</taxon>
        <taxon>Fungi</taxon>
        <taxon>Dikarya</taxon>
        <taxon>Basidiomycota</taxon>
        <taxon>Agaricomycotina</taxon>
        <taxon>Agaricomycetes</taxon>
        <taxon>Sebacinales</taxon>
        <taxon>Serendipitaceae</taxon>
        <taxon>Serendipita</taxon>
    </lineage>
</organism>
<feature type="compositionally biased region" description="Polar residues" evidence="1">
    <location>
        <begin position="184"/>
        <end position="197"/>
    </location>
</feature>
<dbReference type="HOGENOM" id="CLU_380893_0_0_1"/>
<feature type="compositionally biased region" description="Low complexity" evidence="1">
    <location>
        <begin position="198"/>
        <end position="222"/>
    </location>
</feature>
<dbReference type="GO" id="GO:0005576">
    <property type="term" value="C:extracellular region"/>
    <property type="evidence" value="ECO:0007669"/>
    <property type="project" value="TreeGrafter"/>
</dbReference>
<dbReference type="GO" id="GO:0005034">
    <property type="term" value="F:osmosensor activity"/>
    <property type="evidence" value="ECO:0007669"/>
    <property type="project" value="InterPro"/>
</dbReference>
<keyword evidence="2" id="KW-0472">Membrane</keyword>
<evidence type="ECO:0000256" key="2">
    <source>
        <dbReference type="SAM" id="Phobius"/>
    </source>
</evidence>
<feature type="compositionally biased region" description="Low complexity" evidence="1">
    <location>
        <begin position="275"/>
        <end position="311"/>
    </location>
</feature>
<feature type="compositionally biased region" description="Low complexity" evidence="1">
    <location>
        <begin position="63"/>
        <end position="79"/>
    </location>
</feature>
<protein>
    <submittedName>
        <fullName evidence="4">Uncharacterized protein</fullName>
    </submittedName>
</protein>
<feature type="compositionally biased region" description="Low complexity" evidence="1">
    <location>
        <begin position="240"/>
        <end position="267"/>
    </location>
</feature>
<dbReference type="GO" id="GO:0006972">
    <property type="term" value="P:hyperosmotic response"/>
    <property type="evidence" value="ECO:0007669"/>
    <property type="project" value="TreeGrafter"/>
</dbReference>
<sequence>MKPINLVVLFAPLALTLADVVDSAPAGAAGVARDISAHRRAVADVPSSPWHRRYSDNARRQNAPAAGDSSTSSTSASPSPNVPLEGIPDPASTPANTSTNTAPSDPGGKAIAGGFAWDRRSAVPTGPPAVIVVPTGDTTTSSSSSTETSSSSSSESSSSSTTSSSSSTPADPTTPAPSDPASTDVNTSTNTVDQSTLTANPTTPTDPGTTTPVETSSSTDTPIIVLPTLPTISLPTISLPTLLPDPSATESSSSSGNNDPGTSTGGPSESPTGNPTDTETSTGTPSGTPTDPETSTPPSSTSSSSSSRTPPVLDPTSAFPTDTDTSVSPTVTIIDTATSSRSLTIDSQFQFLTASSFITDSSFSTSTSLTLTNPDEALTTPTLSAGSATTLVVPAIPSTLPLFITPPESADPLASGLNLPGYTEISILFQLSVRWTFVLNSSETAAQIIAYMPQIIKYALDSDPDSVRTIGLSAYQTTSYRTPEDLMTLWGGYLKTELVQELAAMVKVGTSDFYKISDPVAQAIAKSVVGSYDIASVNGVSNTNGSSNPSSTTTQVDNSRRNAVIGVCVSFGLIALIVIGWWIMRMYKARKEGMHKRLSYEGQTNYGAAGQGVAAGGYGAAGMRPDSPPNLNNPFMTEREREEEARGIRRNSFYAIGPDDASLEEETFDYMSQRSSGGLNRAHSGGHSGWANSNTLTVPGSNGASRRPVVGQPISQPILRESSMGNW</sequence>
<dbReference type="STRING" id="1109443.G4T8L1"/>
<feature type="chain" id="PRO_5003468473" evidence="3">
    <location>
        <begin position="19"/>
        <end position="727"/>
    </location>
</feature>
<dbReference type="AlphaFoldDB" id="G4T8L1"/>
<dbReference type="PANTHER" id="PTHR35778">
    <property type="entry name" value="SIGNALING MUCIN HKR1-RELATED"/>
    <property type="match status" value="1"/>
</dbReference>
<evidence type="ECO:0000256" key="1">
    <source>
        <dbReference type="SAM" id="MobiDB-lite"/>
    </source>
</evidence>
<keyword evidence="3" id="KW-0732">Signal</keyword>
<dbReference type="GO" id="GO:0005886">
    <property type="term" value="C:plasma membrane"/>
    <property type="evidence" value="ECO:0007669"/>
    <property type="project" value="InterPro"/>
</dbReference>
<dbReference type="GO" id="GO:0001402">
    <property type="term" value="P:signal transduction involved in filamentous growth"/>
    <property type="evidence" value="ECO:0007669"/>
    <property type="project" value="TreeGrafter"/>
</dbReference>
<comment type="caution">
    <text evidence="4">The sequence shown here is derived from an EMBL/GenBank/DDBJ whole genome shotgun (WGS) entry which is preliminary data.</text>
</comment>
<feature type="region of interest" description="Disordered" evidence="1">
    <location>
        <begin position="240"/>
        <end position="328"/>
    </location>
</feature>
<dbReference type="GO" id="GO:0030010">
    <property type="term" value="P:establishment of cell polarity"/>
    <property type="evidence" value="ECO:0007669"/>
    <property type="project" value="TreeGrafter"/>
</dbReference>
<feature type="transmembrane region" description="Helical" evidence="2">
    <location>
        <begin position="563"/>
        <end position="584"/>
    </location>
</feature>
<evidence type="ECO:0000256" key="3">
    <source>
        <dbReference type="SAM" id="SignalP"/>
    </source>
</evidence>
<evidence type="ECO:0000313" key="4">
    <source>
        <dbReference type="EMBL" id="CCA67625.1"/>
    </source>
</evidence>
<name>G4T8L1_SERID</name>
<feature type="region of interest" description="Disordered" evidence="1">
    <location>
        <begin position="674"/>
        <end position="727"/>
    </location>
</feature>
<dbReference type="GO" id="GO:0007232">
    <property type="term" value="P:osmosensory signaling pathway via Sho1 osmosensor"/>
    <property type="evidence" value="ECO:0007669"/>
    <property type="project" value="InterPro"/>
</dbReference>
<feature type="compositionally biased region" description="Low complexity" evidence="1">
    <location>
        <begin position="137"/>
        <end position="171"/>
    </location>
</feature>
<dbReference type="InParanoid" id="G4T8L1"/>
<dbReference type="eggNOG" id="KOG1216">
    <property type="taxonomic scope" value="Eukaryota"/>
</dbReference>
<feature type="signal peptide" evidence="3">
    <location>
        <begin position="1"/>
        <end position="18"/>
    </location>
</feature>
<dbReference type="InterPro" id="IPR039295">
    <property type="entry name" value="MSB2"/>
</dbReference>
<dbReference type="EMBL" id="CAFZ01000017">
    <property type="protein sequence ID" value="CCA67625.1"/>
    <property type="molecule type" value="Genomic_DNA"/>
</dbReference>
<keyword evidence="2" id="KW-1133">Transmembrane helix</keyword>
<dbReference type="PANTHER" id="PTHR35778:SF1">
    <property type="entry name" value="SIGNALING MUCIN HKR1-RELATED"/>
    <property type="match status" value="1"/>
</dbReference>
<evidence type="ECO:0000313" key="5">
    <source>
        <dbReference type="Proteomes" id="UP000007148"/>
    </source>
</evidence>
<dbReference type="OMA" id="TTSKCDN"/>
<dbReference type="GO" id="GO:0030427">
    <property type="term" value="C:site of polarized growth"/>
    <property type="evidence" value="ECO:0007669"/>
    <property type="project" value="TreeGrafter"/>
</dbReference>